<name>A0AAD7RKL0_9TELE</name>
<sequence>MQESSQCTPASLLFGRELRTPLDLMFGPPPSLRWRGGPELEAADETLKPHSPRDSPGVLGGGRKRTLQRRCAPPHFQDFVMDGGVAGDG</sequence>
<evidence type="ECO:0000313" key="3">
    <source>
        <dbReference type="Proteomes" id="UP001221898"/>
    </source>
</evidence>
<evidence type="ECO:0000313" key="2">
    <source>
        <dbReference type="EMBL" id="KAJ8385760.1"/>
    </source>
</evidence>
<proteinExistence type="predicted"/>
<comment type="caution">
    <text evidence="2">The sequence shown here is derived from an EMBL/GenBank/DDBJ whole genome shotgun (WGS) entry which is preliminary data.</text>
</comment>
<accession>A0AAD7RKL0</accession>
<evidence type="ECO:0000256" key="1">
    <source>
        <dbReference type="SAM" id="MobiDB-lite"/>
    </source>
</evidence>
<organism evidence="2 3">
    <name type="scientific">Aldrovandia affinis</name>
    <dbReference type="NCBI Taxonomy" id="143900"/>
    <lineage>
        <taxon>Eukaryota</taxon>
        <taxon>Metazoa</taxon>
        <taxon>Chordata</taxon>
        <taxon>Craniata</taxon>
        <taxon>Vertebrata</taxon>
        <taxon>Euteleostomi</taxon>
        <taxon>Actinopterygii</taxon>
        <taxon>Neopterygii</taxon>
        <taxon>Teleostei</taxon>
        <taxon>Notacanthiformes</taxon>
        <taxon>Halosauridae</taxon>
        <taxon>Aldrovandia</taxon>
    </lineage>
</organism>
<dbReference type="EMBL" id="JAINUG010000242">
    <property type="protein sequence ID" value="KAJ8385760.1"/>
    <property type="molecule type" value="Genomic_DNA"/>
</dbReference>
<protein>
    <submittedName>
        <fullName evidence="2">Uncharacterized protein</fullName>
    </submittedName>
</protein>
<feature type="region of interest" description="Disordered" evidence="1">
    <location>
        <begin position="18"/>
        <end position="69"/>
    </location>
</feature>
<keyword evidence="3" id="KW-1185">Reference proteome</keyword>
<dbReference type="AlphaFoldDB" id="A0AAD7RKL0"/>
<gene>
    <name evidence="2" type="ORF">AAFF_G00182780</name>
</gene>
<reference evidence="2" key="1">
    <citation type="journal article" date="2023" name="Science">
        <title>Genome structures resolve the early diversification of teleost fishes.</title>
        <authorList>
            <person name="Parey E."/>
            <person name="Louis A."/>
            <person name="Montfort J."/>
            <person name="Bouchez O."/>
            <person name="Roques C."/>
            <person name="Iampietro C."/>
            <person name="Lluch J."/>
            <person name="Castinel A."/>
            <person name="Donnadieu C."/>
            <person name="Desvignes T."/>
            <person name="Floi Bucao C."/>
            <person name="Jouanno E."/>
            <person name="Wen M."/>
            <person name="Mejri S."/>
            <person name="Dirks R."/>
            <person name="Jansen H."/>
            <person name="Henkel C."/>
            <person name="Chen W.J."/>
            <person name="Zahm M."/>
            <person name="Cabau C."/>
            <person name="Klopp C."/>
            <person name="Thompson A.W."/>
            <person name="Robinson-Rechavi M."/>
            <person name="Braasch I."/>
            <person name="Lecointre G."/>
            <person name="Bobe J."/>
            <person name="Postlethwait J.H."/>
            <person name="Berthelot C."/>
            <person name="Roest Crollius H."/>
            <person name="Guiguen Y."/>
        </authorList>
    </citation>
    <scope>NUCLEOTIDE SEQUENCE</scope>
    <source>
        <strain evidence="2">NC1722</strain>
    </source>
</reference>
<dbReference type="Proteomes" id="UP001221898">
    <property type="component" value="Unassembled WGS sequence"/>
</dbReference>